<evidence type="ECO:0000313" key="7">
    <source>
        <dbReference type="EMBL" id="KAG8475832.1"/>
    </source>
</evidence>
<proteinExistence type="inferred from homology"/>
<dbReference type="AlphaFoldDB" id="A0A8J5Y654"/>
<accession>A0A8J5Y654</accession>
<dbReference type="InterPro" id="IPR018119">
    <property type="entry name" value="Strictosidine_synth_cons-reg"/>
</dbReference>
<sequence>MASIISLTKLINIVPIFIFVSCFPPLMLSQSFRSLQLPPKVTGPESIAFEFGTSRFYVGVADGRILQYNGPRVGFRDFGFTGPNRSKRMCDGTTDPNLGPICGRPLGLAFHYSLNKLYICDAYFGLMVLGSSGKQATQVSAAADGEPYRLCDALDVHQPSGNVIFADSSANYDLRNISKAVNANDSTGRLLMYNPDTDRVTVLIKNLSGPAGVAVSQDGAYVLVSNFINNSTIRYWLRGPGANTYDVINLQERPDNIKRTAFGDFWRAAALVKQPTRSLVPIGQRINGFGRVLRTVNFEAWYGNQLISEVQEFGGELYLGSLSAPFVGIFSFRLPSRVRVFTQNEKSSSSLSLQLGDIED</sequence>
<dbReference type="Pfam" id="PF03088">
    <property type="entry name" value="Str_synth"/>
    <property type="match status" value="1"/>
</dbReference>
<dbReference type="GO" id="GO:0012505">
    <property type="term" value="C:endomembrane system"/>
    <property type="evidence" value="ECO:0007669"/>
    <property type="project" value="TreeGrafter"/>
</dbReference>
<keyword evidence="4" id="KW-0325">Glycoprotein</keyword>
<keyword evidence="5" id="KW-1133">Transmembrane helix</keyword>
<keyword evidence="5" id="KW-0472">Membrane</keyword>
<evidence type="ECO:0000313" key="8">
    <source>
        <dbReference type="Proteomes" id="UP000701853"/>
    </source>
</evidence>
<organism evidence="7 8">
    <name type="scientific">Gossypium anomalum</name>
    <dbReference type="NCBI Taxonomy" id="47600"/>
    <lineage>
        <taxon>Eukaryota</taxon>
        <taxon>Viridiplantae</taxon>
        <taxon>Streptophyta</taxon>
        <taxon>Embryophyta</taxon>
        <taxon>Tracheophyta</taxon>
        <taxon>Spermatophyta</taxon>
        <taxon>Magnoliopsida</taxon>
        <taxon>eudicotyledons</taxon>
        <taxon>Gunneridae</taxon>
        <taxon>Pentapetalae</taxon>
        <taxon>rosids</taxon>
        <taxon>malvids</taxon>
        <taxon>Malvales</taxon>
        <taxon>Malvaceae</taxon>
        <taxon>Malvoideae</taxon>
        <taxon>Gossypium</taxon>
    </lineage>
</organism>
<comment type="caution">
    <text evidence="7">The sequence shown here is derived from an EMBL/GenBank/DDBJ whole genome shotgun (WGS) entry which is preliminary data.</text>
</comment>
<dbReference type="Proteomes" id="UP000701853">
    <property type="component" value="Chromosome 12"/>
</dbReference>
<keyword evidence="3" id="KW-0926">Vacuole</keyword>
<comment type="similarity">
    <text evidence="2">Belongs to the strictosidine synthase family.</text>
</comment>
<reference evidence="7 8" key="1">
    <citation type="journal article" date="2021" name="bioRxiv">
        <title>The Gossypium anomalum genome as a resource for cotton improvement and evolutionary analysis of hybrid incompatibility.</title>
        <authorList>
            <person name="Grover C.E."/>
            <person name="Yuan D."/>
            <person name="Arick M.A."/>
            <person name="Miller E.R."/>
            <person name="Hu G."/>
            <person name="Peterson D.G."/>
            <person name="Wendel J.F."/>
            <person name="Udall J.A."/>
        </authorList>
    </citation>
    <scope>NUCLEOTIDE SEQUENCE [LARGE SCALE GENOMIC DNA]</scope>
    <source>
        <strain evidence="7">JFW-Udall</strain>
        <tissue evidence="7">Leaf</tissue>
    </source>
</reference>
<keyword evidence="5" id="KW-0812">Transmembrane</keyword>
<dbReference type="GO" id="GO:0005773">
    <property type="term" value="C:vacuole"/>
    <property type="evidence" value="ECO:0007669"/>
    <property type="project" value="UniProtKB-SubCell"/>
</dbReference>
<dbReference type="OrthoDB" id="5307922at2759"/>
<name>A0A8J5Y654_9ROSI</name>
<keyword evidence="8" id="KW-1185">Reference proteome</keyword>
<evidence type="ECO:0000256" key="2">
    <source>
        <dbReference type="ARBA" id="ARBA00009191"/>
    </source>
</evidence>
<feature type="domain" description="Strictosidine synthase conserved region" evidence="6">
    <location>
        <begin position="152"/>
        <end position="239"/>
    </location>
</feature>
<evidence type="ECO:0000256" key="1">
    <source>
        <dbReference type="ARBA" id="ARBA00004116"/>
    </source>
</evidence>
<comment type="subcellular location">
    <subcellularLocation>
        <location evidence="1">Vacuole</location>
    </subcellularLocation>
</comment>
<dbReference type="SUPFAM" id="SSF63829">
    <property type="entry name" value="Calcium-dependent phosphotriesterase"/>
    <property type="match status" value="1"/>
</dbReference>
<dbReference type="GO" id="GO:0016787">
    <property type="term" value="F:hydrolase activity"/>
    <property type="evidence" value="ECO:0007669"/>
    <property type="project" value="TreeGrafter"/>
</dbReference>
<evidence type="ECO:0000259" key="6">
    <source>
        <dbReference type="Pfam" id="PF03088"/>
    </source>
</evidence>
<feature type="transmembrane region" description="Helical" evidence="5">
    <location>
        <begin position="7"/>
        <end position="28"/>
    </location>
</feature>
<evidence type="ECO:0000256" key="5">
    <source>
        <dbReference type="SAM" id="Phobius"/>
    </source>
</evidence>
<protein>
    <recommendedName>
        <fullName evidence="6">Strictosidine synthase conserved region domain-containing protein</fullName>
    </recommendedName>
</protein>
<gene>
    <name evidence="7" type="ORF">CXB51_032711</name>
</gene>
<dbReference type="InterPro" id="IPR011042">
    <property type="entry name" value="6-blade_b-propeller_TolB-like"/>
</dbReference>
<evidence type="ECO:0000256" key="3">
    <source>
        <dbReference type="ARBA" id="ARBA00022554"/>
    </source>
</evidence>
<dbReference type="PANTHER" id="PTHR10426">
    <property type="entry name" value="STRICTOSIDINE SYNTHASE-RELATED"/>
    <property type="match status" value="1"/>
</dbReference>
<evidence type="ECO:0000256" key="4">
    <source>
        <dbReference type="ARBA" id="ARBA00023180"/>
    </source>
</evidence>
<dbReference type="EMBL" id="JAHUZN010000012">
    <property type="protein sequence ID" value="KAG8475832.1"/>
    <property type="molecule type" value="Genomic_DNA"/>
</dbReference>
<dbReference type="Gene3D" id="2.120.10.30">
    <property type="entry name" value="TolB, C-terminal domain"/>
    <property type="match status" value="1"/>
</dbReference>
<dbReference type="PANTHER" id="PTHR10426:SF89">
    <property type="entry name" value="PROTEIN STRICTOSIDINE SYNTHASE-LIKE 12-LIKE"/>
    <property type="match status" value="1"/>
</dbReference>